<dbReference type="Pfam" id="PF12796">
    <property type="entry name" value="Ank_2"/>
    <property type="match status" value="1"/>
</dbReference>
<dbReference type="InterPro" id="IPR002110">
    <property type="entry name" value="Ankyrin_rpt"/>
</dbReference>
<feature type="compositionally biased region" description="Low complexity" evidence="4">
    <location>
        <begin position="72"/>
        <end position="85"/>
    </location>
</feature>
<gene>
    <name evidence="6" type="ORF">TrVE_jg9688</name>
</gene>
<dbReference type="Gene3D" id="1.25.40.20">
    <property type="entry name" value="Ankyrin repeat-containing domain"/>
    <property type="match status" value="1"/>
</dbReference>
<feature type="region of interest" description="Disordered" evidence="4">
    <location>
        <begin position="66"/>
        <end position="126"/>
    </location>
</feature>
<dbReference type="InterPro" id="IPR015940">
    <property type="entry name" value="UBA"/>
</dbReference>
<evidence type="ECO:0000313" key="6">
    <source>
        <dbReference type="EMBL" id="GMI09615.1"/>
    </source>
</evidence>
<feature type="compositionally biased region" description="Basic and acidic residues" evidence="4">
    <location>
        <begin position="983"/>
        <end position="994"/>
    </location>
</feature>
<feature type="compositionally biased region" description="Pro residues" evidence="4">
    <location>
        <begin position="86"/>
        <end position="96"/>
    </location>
</feature>
<feature type="compositionally biased region" description="Gly residues" evidence="4">
    <location>
        <begin position="1142"/>
        <end position="1158"/>
    </location>
</feature>
<feature type="compositionally biased region" description="Low complexity" evidence="4">
    <location>
        <begin position="726"/>
        <end position="749"/>
    </location>
</feature>
<comment type="caution">
    <text evidence="6">The sequence shown here is derived from an EMBL/GenBank/DDBJ whole genome shotgun (WGS) entry which is preliminary data.</text>
</comment>
<feature type="compositionally biased region" description="Basic residues" evidence="4">
    <location>
        <begin position="527"/>
        <end position="538"/>
    </location>
</feature>
<feature type="region of interest" description="Disordered" evidence="4">
    <location>
        <begin position="145"/>
        <end position="164"/>
    </location>
</feature>
<feature type="repeat" description="ANK" evidence="3">
    <location>
        <begin position="409"/>
        <end position="431"/>
    </location>
</feature>
<proteinExistence type="predicted"/>
<feature type="compositionally biased region" description="Pro residues" evidence="4">
    <location>
        <begin position="103"/>
        <end position="120"/>
    </location>
</feature>
<reference evidence="7" key="1">
    <citation type="journal article" date="2023" name="Commun. Biol.">
        <title>Genome analysis of Parmales, the sister group of diatoms, reveals the evolutionary specialization of diatoms from phago-mixotrophs to photoautotrophs.</title>
        <authorList>
            <person name="Ban H."/>
            <person name="Sato S."/>
            <person name="Yoshikawa S."/>
            <person name="Yamada K."/>
            <person name="Nakamura Y."/>
            <person name="Ichinomiya M."/>
            <person name="Sato N."/>
            <person name="Blanc-Mathieu R."/>
            <person name="Endo H."/>
            <person name="Kuwata A."/>
            <person name="Ogata H."/>
        </authorList>
    </citation>
    <scope>NUCLEOTIDE SEQUENCE [LARGE SCALE GENOMIC DNA]</scope>
    <source>
        <strain evidence="7">NIES 3699</strain>
    </source>
</reference>
<feature type="compositionally biased region" description="Acidic residues" evidence="4">
    <location>
        <begin position="235"/>
        <end position="249"/>
    </location>
</feature>
<feature type="region of interest" description="Disordered" evidence="4">
    <location>
        <begin position="1040"/>
        <end position="1065"/>
    </location>
</feature>
<name>A0A9W7FCE9_9STRA</name>
<dbReference type="AlphaFoldDB" id="A0A9W7FCE9"/>
<feature type="compositionally biased region" description="Basic and acidic residues" evidence="4">
    <location>
        <begin position="272"/>
        <end position="291"/>
    </location>
</feature>
<feature type="region of interest" description="Disordered" evidence="4">
    <location>
        <begin position="500"/>
        <end position="580"/>
    </location>
</feature>
<feature type="compositionally biased region" description="Basic and acidic residues" evidence="4">
    <location>
        <begin position="811"/>
        <end position="844"/>
    </location>
</feature>
<evidence type="ECO:0000256" key="1">
    <source>
        <dbReference type="ARBA" id="ARBA00022737"/>
    </source>
</evidence>
<evidence type="ECO:0000256" key="3">
    <source>
        <dbReference type="PROSITE-ProRule" id="PRU00023"/>
    </source>
</evidence>
<dbReference type="Gene3D" id="1.10.8.10">
    <property type="entry name" value="DNA helicase RuvA subunit, C-terminal domain"/>
    <property type="match status" value="1"/>
</dbReference>
<dbReference type="PROSITE" id="PS50297">
    <property type="entry name" value="ANK_REP_REGION"/>
    <property type="match status" value="1"/>
</dbReference>
<dbReference type="SMART" id="SM00248">
    <property type="entry name" value="ANK"/>
    <property type="match status" value="2"/>
</dbReference>
<feature type="region of interest" description="Disordered" evidence="4">
    <location>
        <begin position="1105"/>
        <end position="1158"/>
    </location>
</feature>
<dbReference type="InterPro" id="IPR009060">
    <property type="entry name" value="UBA-like_sf"/>
</dbReference>
<dbReference type="InterPro" id="IPR036770">
    <property type="entry name" value="Ankyrin_rpt-contain_sf"/>
</dbReference>
<protein>
    <recommendedName>
        <fullName evidence="5">UBA domain-containing protein</fullName>
    </recommendedName>
</protein>
<keyword evidence="7" id="KW-1185">Reference proteome</keyword>
<dbReference type="PANTHER" id="PTHR24198:SF165">
    <property type="entry name" value="ANKYRIN REPEAT-CONTAINING PROTEIN-RELATED"/>
    <property type="match status" value="1"/>
</dbReference>
<feature type="region of interest" description="Disordered" evidence="4">
    <location>
        <begin position="172"/>
        <end position="291"/>
    </location>
</feature>
<keyword evidence="1" id="KW-0677">Repeat</keyword>
<feature type="compositionally biased region" description="Basic and acidic residues" evidence="4">
    <location>
        <begin position="1129"/>
        <end position="1138"/>
    </location>
</feature>
<dbReference type="SUPFAM" id="SSF48403">
    <property type="entry name" value="Ankyrin repeat"/>
    <property type="match status" value="1"/>
</dbReference>
<feature type="compositionally biased region" description="Basic residues" evidence="4">
    <location>
        <begin position="255"/>
        <end position="271"/>
    </location>
</feature>
<evidence type="ECO:0000313" key="7">
    <source>
        <dbReference type="Proteomes" id="UP001165160"/>
    </source>
</evidence>
<feature type="domain" description="UBA" evidence="5">
    <location>
        <begin position="579"/>
        <end position="623"/>
    </location>
</feature>
<dbReference type="PROSITE" id="PS50030">
    <property type="entry name" value="UBA"/>
    <property type="match status" value="1"/>
</dbReference>
<evidence type="ECO:0000256" key="2">
    <source>
        <dbReference type="ARBA" id="ARBA00023043"/>
    </source>
</evidence>
<evidence type="ECO:0000259" key="5">
    <source>
        <dbReference type="PROSITE" id="PS50030"/>
    </source>
</evidence>
<feature type="compositionally biased region" description="Polar residues" evidence="4">
    <location>
        <begin position="213"/>
        <end position="223"/>
    </location>
</feature>
<dbReference type="PANTHER" id="PTHR24198">
    <property type="entry name" value="ANKYRIN REPEAT AND PROTEIN KINASE DOMAIN-CONTAINING PROTEIN"/>
    <property type="match status" value="1"/>
</dbReference>
<feature type="region of interest" description="Disordered" evidence="4">
    <location>
        <begin position="924"/>
        <end position="994"/>
    </location>
</feature>
<feature type="region of interest" description="Disordered" evidence="4">
    <location>
        <begin position="726"/>
        <end position="780"/>
    </location>
</feature>
<organism evidence="6 7">
    <name type="scientific">Triparma verrucosa</name>
    <dbReference type="NCBI Taxonomy" id="1606542"/>
    <lineage>
        <taxon>Eukaryota</taxon>
        <taxon>Sar</taxon>
        <taxon>Stramenopiles</taxon>
        <taxon>Ochrophyta</taxon>
        <taxon>Bolidophyceae</taxon>
        <taxon>Parmales</taxon>
        <taxon>Triparmaceae</taxon>
        <taxon>Triparma</taxon>
    </lineage>
</organism>
<dbReference type="PROSITE" id="PS50088">
    <property type="entry name" value="ANK_REPEAT"/>
    <property type="match status" value="1"/>
</dbReference>
<dbReference type="SUPFAM" id="SSF46934">
    <property type="entry name" value="UBA-like"/>
    <property type="match status" value="1"/>
</dbReference>
<feature type="region of interest" description="Disordered" evidence="4">
    <location>
        <begin position="794"/>
        <end position="844"/>
    </location>
</feature>
<feature type="compositionally biased region" description="Basic and acidic residues" evidence="4">
    <location>
        <begin position="173"/>
        <end position="185"/>
    </location>
</feature>
<dbReference type="EMBL" id="BRXX01000403">
    <property type="protein sequence ID" value="GMI09615.1"/>
    <property type="molecule type" value="Genomic_DNA"/>
</dbReference>
<feature type="compositionally biased region" description="Pro residues" evidence="4">
    <location>
        <begin position="750"/>
        <end position="772"/>
    </location>
</feature>
<accession>A0A9W7FCE9</accession>
<feature type="compositionally biased region" description="Low complexity" evidence="4">
    <location>
        <begin position="145"/>
        <end position="162"/>
    </location>
</feature>
<dbReference type="Pfam" id="PF22562">
    <property type="entry name" value="UBA_7"/>
    <property type="match status" value="1"/>
</dbReference>
<sequence>MFAGDLKLFGLDARNLPDDAGVLRDAYKTKIEHIRNEGGDKRGGKETKELFQEASIAYTRLAAAIEKRQKSKSTSSSKISSAPAAAPTPAPAPSPSIPTSHSPQPPNPSTPPTFDVPPSLPNSGCSEQEMKALMGMFMEFMGMFDGDASTQQPPNYPPQFNQSANMNNIFDISDMKGTGEVEDIPKQNPVKAAKEKTAAGSSDKKDKAEIWENQAQNYTSMDLKSSLKPPSYSWEDSDPEDGNDDDSDTAEERRAKKAAKKREKKARRKERAKLEQKEKEEEAKKEKELADASSKKSKILSAINSGDSTKLQTLLYSSDPSLIEFPHLLMTCVKSQSTERWSKKIGEELRLGVLKCLLRVCPEEEINKCEKKARRTALHTACAVGDISLVSLILSLSPSADLNLLCFESGWSPLHYSCANGHQNITDLLLSQESVDAEKKTDNNLTHDQDKNGVTANELVRALDKRAKAKVVTCEGKAMSEVKASKKSWESIITSLRTYLDVPPDTTKPPSTSIDTLESEEAETTGKKKKAKRKKKKKSASEDVVDTDPNSTPGASPLDSASTPPPSSSQPDDNFNLSPANSSLIPALLAMGFSQDQCEDAIRACGGNGVTSADDLIAWILENESRNEKFLEVGSSKTKANSITEDEVEKQEQQTHLISNFHQPPGVVPAAYDMASSASANIQGSNNGIIAQQQFSRHMQSQQQQQQHIMMQQQGYSDLLPPLQQQQQPYVQPQYPSQQLQQQQSYLHSQPPPPMSSSSPHLPPSLPQPPSVPVKSPAQLAAELAESHRIANLKAKQREINRNWNSQRVKQQKEEEERKAKEEIERKEKEARDKKEREDEEKSKKLAAEAARIEAEMEAHLSATGGLYTPDIAQQHAHLLHSTQNTNPYAATANQELFHDPNAPMYYVDEYGVPVDEYGNPIDPNYFQGYRGAPGAPGSEPRQGPPIAVHDEEQFPELGGGNSPPDQGSATKKKKRRRQRRRSNPDSRLPADHVDQLAEGDIRASAAAFVPNYNSSPAPLAPEFVPSGFVTAPVPTYVPAPSSSKSNDRSSVPEFIPHTPLPPPPAPVEPALKIDDGLGAIWGSTPTMPKGDSNPSGLGLGGLGLGLGLGGPPGADSGFLSSLGLDTPDDSKAKKESSSDGLWGGGGGTSGGLGGGIW</sequence>
<keyword evidence="2 3" id="KW-0040">ANK repeat</keyword>
<feature type="compositionally biased region" description="Basic and acidic residues" evidence="4">
    <location>
        <begin position="192"/>
        <end position="210"/>
    </location>
</feature>
<evidence type="ECO:0000256" key="4">
    <source>
        <dbReference type="SAM" id="MobiDB-lite"/>
    </source>
</evidence>
<feature type="compositionally biased region" description="Basic residues" evidence="4">
    <location>
        <begin position="971"/>
        <end position="982"/>
    </location>
</feature>
<dbReference type="Proteomes" id="UP001165160">
    <property type="component" value="Unassembled WGS sequence"/>
</dbReference>